<comment type="caution">
    <text evidence="1">The sequence shown here is derived from an EMBL/GenBank/DDBJ whole genome shotgun (WGS) entry which is preliminary data.</text>
</comment>
<dbReference type="RefSeq" id="WP_208095741.1">
    <property type="nucleotide sequence ID" value="NZ_JAGDYM010000004.1"/>
</dbReference>
<organism evidence="1 2">
    <name type="scientific">Leucobacter weissii</name>
    <dbReference type="NCBI Taxonomy" id="1983706"/>
    <lineage>
        <taxon>Bacteria</taxon>
        <taxon>Bacillati</taxon>
        <taxon>Actinomycetota</taxon>
        <taxon>Actinomycetes</taxon>
        <taxon>Micrococcales</taxon>
        <taxon>Microbacteriaceae</taxon>
        <taxon>Leucobacter</taxon>
    </lineage>
</organism>
<proteinExistence type="predicted"/>
<gene>
    <name evidence="1" type="ORF">J4H92_02950</name>
</gene>
<dbReference type="Proteomes" id="UP000664382">
    <property type="component" value="Unassembled WGS sequence"/>
</dbReference>
<keyword evidence="2" id="KW-1185">Reference proteome</keyword>
<dbReference type="AlphaFoldDB" id="A0A939MIK1"/>
<evidence type="ECO:0000313" key="2">
    <source>
        <dbReference type="Proteomes" id="UP000664382"/>
    </source>
</evidence>
<reference evidence="1" key="1">
    <citation type="submission" date="2021-03" db="EMBL/GenBank/DDBJ databases">
        <title>Leucobacter chromiisoli sp. nov., isolated from chromium-containing soil of chemical plant.</title>
        <authorList>
            <person name="Xu Z."/>
        </authorList>
    </citation>
    <scope>NUCLEOTIDE SEQUENCE</scope>
    <source>
        <strain evidence="1">S27</strain>
    </source>
</reference>
<name>A0A939MIK1_9MICO</name>
<evidence type="ECO:0000313" key="1">
    <source>
        <dbReference type="EMBL" id="MBO1900905.1"/>
    </source>
</evidence>
<protein>
    <submittedName>
        <fullName evidence="1">Uncharacterized protein</fullName>
    </submittedName>
</protein>
<accession>A0A939MIK1</accession>
<sequence>MAETILILGESSSSLVVEAEADDKVPWAYNLTFRVRAWPFEGTLCGMMSDTYLEELRDELRTDPLPAQLHLGRDRSIELILDVDEPYGGERTDYGFTAKLSWTGDDPFPSITWMLGSTPPDFAEQAADAIDRLLAAEG</sequence>
<dbReference type="EMBL" id="JAGDYM010000004">
    <property type="protein sequence ID" value="MBO1900905.1"/>
    <property type="molecule type" value="Genomic_DNA"/>
</dbReference>